<keyword evidence="5 7" id="KW-1133">Transmembrane helix</keyword>
<comment type="subcellular location">
    <subcellularLocation>
        <location evidence="1">Cell membrane</location>
        <topology evidence="1">Multi-pass membrane protein</topology>
    </subcellularLocation>
</comment>
<feature type="transmembrane region" description="Helical" evidence="7">
    <location>
        <begin position="207"/>
        <end position="227"/>
    </location>
</feature>
<evidence type="ECO:0000256" key="1">
    <source>
        <dbReference type="ARBA" id="ARBA00004651"/>
    </source>
</evidence>
<dbReference type="PIRSF" id="PIRSF004810">
    <property type="entry name" value="ChrA"/>
    <property type="match status" value="1"/>
</dbReference>
<reference evidence="8 9" key="1">
    <citation type="submission" date="2018-05" db="EMBL/GenBank/DDBJ databases">
        <title>Genomic Encyclopedia of Type Strains, Phase IV (KMG-IV): sequencing the most valuable type-strain genomes for metagenomic binning, comparative biology and taxonomic classification.</title>
        <authorList>
            <person name="Goeker M."/>
        </authorList>
    </citation>
    <scope>NUCLEOTIDE SEQUENCE [LARGE SCALE GENOMIC DNA]</scope>
    <source>
        <strain evidence="8 9">DSM 6462</strain>
    </source>
</reference>
<evidence type="ECO:0000256" key="3">
    <source>
        <dbReference type="ARBA" id="ARBA00022475"/>
    </source>
</evidence>
<keyword evidence="6 7" id="KW-0472">Membrane</keyword>
<evidence type="ECO:0000313" key="8">
    <source>
        <dbReference type="EMBL" id="PXW55237.1"/>
    </source>
</evidence>
<feature type="transmembrane region" description="Helical" evidence="7">
    <location>
        <begin position="92"/>
        <end position="114"/>
    </location>
</feature>
<comment type="caution">
    <text evidence="8">The sequence shown here is derived from an EMBL/GenBank/DDBJ whole genome shotgun (WGS) entry which is preliminary data.</text>
</comment>
<feature type="transmembrane region" description="Helical" evidence="7">
    <location>
        <begin position="278"/>
        <end position="298"/>
    </location>
</feature>
<feature type="transmembrane region" description="Helical" evidence="7">
    <location>
        <begin position="24"/>
        <end position="43"/>
    </location>
</feature>
<evidence type="ECO:0000256" key="5">
    <source>
        <dbReference type="ARBA" id="ARBA00022989"/>
    </source>
</evidence>
<dbReference type="Proteomes" id="UP000248021">
    <property type="component" value="Unassembled WGS sequence"/>
</dbReference>
<keyword evidence="3" id="KW-1003">Cell membrane</keyword>
<dbReference type="InterPro" id="IPR003370">
    <property type="entry name" value="Chromate_transpt"/>
</dbReference>
<evidence type="ECO:0000256" key="6">
    <source>
        <dbReference type="ARBA" id="ARBA00023136"/>
    </source>
</evidence>
<evidence type="ECO:0000256" key="2">
    <source>
        <dbReference type="ARBA" id="ARBA00005262"/>
    </source>
</evidence>
<dbReference type="Pfam" id="PF02417">
    <property type="entry name" value="Chromate_transp"/>
    <property type="match status" value="2"/>
</dbReference>
<name>A0A2V3UAP2_9HYPH</name>
<dbReference type="PANTHER" id="PTHR33567">
    <property type="entry name" value="CHROMATE ION TRANSPORTER (EUROFUNG)"/>
    <property type="match status" value="1"/>
</dbReference>
<keyword evidence="4 7" id="KW-0812">Transmembrane</keyword>
<dbReference type="InterPro" id="IPR014047">
    <property type="entry name" value="Chr_Tranpt_l_chain"/>
</dbReference>
<dbReference type="GO" id="GO:0015109">
    <property type="term" value="F:chromate transmembrane transporter activity"/>
    <property type="evidence" value="ECO:0007669"/>
    <property type="project" value="InterPro"/>
</dbReference>
<evidence type="ECO:0000313" key="9">
    <source>
        <dbReference type="Proteomes" id="UP000248021"/>
    </source>
</evidence>
<organism evidence="8 9">
    <name type="scientific">Chelatococcus asaccharovorans</name>
    <dbReference type="NCBI Taxonomy" id="28210"/>
    <lineage>
        <taxon>Bacteria</taxon>
        <taxon>Pseudomonadati</taxon>
        <taxon>Pseudomonadota</taxon>
        <taxon>Alphaproteobacteria</taxon>
        <taxon>Hyphomicrobiales</taxon>
        <taxon>Chelatococcaceae</taxon>
        <taxon>Chelatococcus</taxon>
    </lineage>
</organism>
<dbReference type="GO" id="GO:0005886">
    <property type="term" value="C:plasma membrane"/>
    <property type="evidence" value="ECO:0007669"/>
    <property type="project" value="UniProtKB-SubCell"/>
</dbReference>
<keyword evidence="9" id="KW-1185">Reference proteome</keyword>
<evidence type="ECO:0000256" key="4">
    <source>
        <dbReference type="ARBA" id="ARBA00022692"/>
    </source>
</evidence>
<proteinExistence type="inferred from homology"/>
<comment type="similarity">
    <text evidence="2">Belongs to the chromate ion transporter (CHR) (TC 2.A.51) family.</text>
</comment>
<feature type="transmembrane region" description="Helical" evidence="7">
    <location>
        <begin position="156"/>
        <end position="187"/>
    </location>
</feature>
<feature type="transmembrane region" description="Helical" evidence="7">
    <location>
        <begin position="341"/>
        <end position="359"/>
    </location>
</feature>
<dbReference type="RefSeq" id="WP_245450067.1">
    <property type="nucleotide sequence ID" value="NZ_JAHBRY010000003.1"/>
</dbReference>
<dbReference type="NCBIfam" id="TIGR00937">
    <property type="entry name" value="2A51"/>
    <property type="match status" value="1"/>
</dbReference>
<sequence>MDDVTMGHGAGHASHGSAGEVFTAFLKLGLTSFGGPIAHLGYFRDELVLRRRWIDEKGYADLVALSQFLPGPASSQVGFALGLLRGGPLGALGAWTAFTLPSAILLVLFAYGAAAFGGPIGSGIISGLKIVAVAVVAQAVWGMARNLCPDRQRATIALGAVLIVLLVAGSFGQVVAIAGGALAGLLVCRTGHAAITSHIDFPVSRTFGVISLTLFVALLFALPLVTAATSWQGLAVFDAFYRAGSLVFGGGHVVLPLLETEVVGRGWVSHDQFLAGYGAAQAVPGPLFTFAAYLGAVLGPEPHGLIGAGIALVAVFLPGFLILIGVIPFWDSFRKGESAQALMRGANAAVVGILGAALYDPVFTSAIVGARPFALALTCFVLLMAWKAPPWVVVIVGAAGGVLIGLA</sequence>
<gene>
    <name evidence="8" type="ORF">C7450_110176</name>
</gene>
<feature type="transmembrane region" description="Helical" evidence="7">
    <location>
        <begin position="239"/>
        <end position="258"/>
    </location>
</feature>
<dbReference type="AlphaFoldDB" id="A0A2V3UAP2"/>
<feature type="transmembrane region" description="Helical" evidence="7">
    <location>
        <begin position="390"/>
        <end position="406"/>
    </location>
</feature>
<feature type="transmembrane region" description="Helical" evidence="7">
    <location>
        <begin position="120"/>
        <end position="144"/>
    </location>
</feature>
<dbReference type="PANTHER" id="PTHR33567:SF3">
    <property type="entry name" value="CHROMATE ION TRANSPORTER (EUROFUNG)"/>
    <property type="match status" value="1"/>
</dbReference>
<dbReference type="EMBL" id="QJJK01000010">
    <property type="protein sequence ID" value="PXW55237.1"/>
    <property type="molecule type" value="Genomic_DNA"/>
</dbReference>
<protein>
    <submittedName>
        <fullName evidence="8">Chromate transporter</fullName>
    </submittedName>
</protein>
<accession>A0A2V3UAP2</accession>
<evidence type="ECO:0000256" key="7">
    <source>
        <dbReference type="SAM" id="Phobius"/>
    </source>
</evidence>
<feature type="transmembrane region" description="Helical" evidence="7">
    <location>
        <begin position="305"/>
        <end position="329"/>
    </location>
</feature>